<dbReference type="InterPro" id="IPR043749">
    <property type="entry name" value="DUF5694"/>
</dbReference>
<protein>
    <submittedName>
        <fullName evidence="2">DUF5694 domain-containing protein</fullName>
    </submittedName>
</protein>
<dbReference type="Pfam" id="PF18950">
    <property type="entry name" value="DUF5694"/>
    <property type="match status" value="1"/>
</dbReference>
<evidence type="ECO:0000313" key="3">
    <source>
        <dbReference type="Proteomes" id="UP001500235"/>
    </source>
</evidence>
<sequence length="358" mass="39200">MRLHTTAAICVLLIAAPAAAAPSHQPPLGFNPPVAGTRTAVLNVGSAHLSELPSIKAEQLEPLIANLARFRPTIITVENVSGEQCDMMRRSPRHKDAWESYCADPSAAQKAVGLTQQEAEAQSEATFDRFAAPGAKPTPADRRRLALLLLAANERASAWVQWLRLPPAERIAADGLDAEMVRALGREGRKLNESYNVAAQLAARLGLERIAMVDDHSSDAALGHAGKAYEAAMGARFAGFRDDPLFKDYEAQSRSVVDGRSLLAFYRYLNDPARLSRQVRADFGGAAADRKAYPYGRMYAAWWDVRNLRMAANIRVAMAEQPGARVLNIVGASHKPWYDAWMRQMSDVEVVGPDPYLR</sequence>
<gene>
    <name evidence="2" type="ORF">GCM10022280_13280</name>
</gene>
<keyword evidence="1" id="KW-0732">Signal</keyword>
<keyword evidence="3" id="KW-1185">Reference proteome</keyword>
<proteinExistence type="predicted"/>
<name>A0ABP7SS75_9SPHN</name>
<organism evidence="2 3">
    <name type="scientific">Sphingomonas swuensis</name>
    <dbReference type="NCBI Taxonomy" id="977800"/>
    <lineage>
        <taxon>Bacteria</taxon>
        <taxon>Pseudomonadati</taxon>
        <taxon>Pseudomonadota</taxon>
        <taxon>Alphaproteobacteria</taxon>
        <taxon>Sphingomonadales</taxon>
        <taxon>Sphingomonadaceae</taxon>
        <taxon>Sphingomonas</taxon>
    </lineage>
</organism>
<dbReference type="Proteomes" id="UP001500235">
    <property type="component" value="Unassembled WGS sequence"/>
</dbReference>
<evidence type="ECO:0000313" key="2">
    <source>
        <dbReference type="EMBL" id="GAA4015800.1"/>
    </source>
</evidence>
<reference evidence="3" key="1">
    <citation type="journal article" date="2019" name="Int. J. Syst. Evol. Microbiol.">
        <title>The Global Catalogue of Microorganisms (GCM) 10K type strain sequencing project: providing services to taxonomists for standard genome sequencing and annotation.</title>
        <authorList>
            <consortium name="The Broad Institute Genomics Platform"/>
            <consortium name="The Broad Institute Genome Sequencing Center for Infectious Disease"/>
            <person name="Wu L."/>
            <person name="Ma J."/>
        </authorList>
    </citation>
    <scope>NUCLEOTIDE SEQUENCE [LARGE SCALE GENOMIC DNA]</scope>
    <source>
        <strain evidence="3">JCM 17563</strain>
    </source>
</reference>
<dbReference type="RefSeq" id="WP_344706601.1">
    <property type="nucleotide sequence ID" value="NZ_BAABBQ010000001.1"/>
</dbReference>
<evidence type="ECO:0000256" key="1">
    <source>
        <dbReference type="SAM" id="SignalP"/>
    </source>
</evidence>
<feature type="chain" id="PRO_5047087194" evidence="1">
    <location>
        <begin position="21"/>
        <end position="358"/>
    </location>
</feature>
<dbReference type="EMBL" id="BAABBQ010000001">
    <property type="protein sequence ID" value="GAA4015800.1"/>
    <property type="molecule type" value="Genomic_DNA"/>
</dbReference>
<comment type="caution">
    <text evidence="2">The sequence shown here is derived from an EMBL/GenBank/DDBJ whole genome shotgun (WGS) entry which is preliminary data.</text>
</comment>
<accession>A0ABP7SS75</accession>
<feature type="signal peptide" evidence="1">
    <location>
        <begin position="1"/>
        <end position="20"/>
    </location>
</feature>